<accession>A0A0K2QQM2</accession>
<reference evidence="1 2" key="1">
    <citation type="submission" date="2015-07" db="EMBL/GenBank/DDBJ databases">
        <title>Two Asian jumbo phage RSL2 and RSF1 infecting the phytopathogen Ralstonia solanacearum share common features related to the phi-KZ-like phages.</title>
        <authorList>
            <person name="Kawasaki T."/>
            <person name="Fujie M."/>
            <person name="Chatchawankanphanich O."/>
            <person name="Ogata H."/>
            <person name="Yamada T."/>
        </authorList>
    </citation>
    <scope>NUCLEOTIDE SEQUENCE [LARGE SCALE GENOMIC DNA]</scope>
    <source>
        <strain evidence="1 2">RSF1</strain>
    </source>
</reference>
<evidence type="ECO:0000313" key="2">
    <source>
        <dbReference type="Proteomes" id="UP000202583"/>
    </source>
</evidence>
<dbReference type="RefSeq" id="YP_009207889.2">
    <property type="nucleotide sequence ID" value="NC_028899.1"/>
</dbReference>
<dbReference type="EMBL" id="AP014927">
    <property type="protein sequence ID" value="BAS04877.2"/>
    <property type="molecule type" value="Genomic_DNA"/>
</dbReference>
<dbReference type="Proteomes" id="UP000202583">
    <property type="component" value="Segment"/>
</dbReference>
<sequence length="141" mass="16456">MTMKEWKMWQQVYNDLVQDHSDARHKHQFIISNTPVEDAIEYVTIQAAVGRYPGKSRIVAIIYARCIADHYGEDFFEVLDDPDLLHGQDEFFVPYSEDKETYDAILARLQDIPDWIKGGWAPKTVEYFHLECTEEGVKSIN</sequence>
<dbReference type="GeneID" id="26634546"/>
<keyword evidence="2" id="KW-1185">Reference proteome</keyword>
<dbReference type="OrthoDB" id="28390at10239"/>
<dbReference type="KEGG" id="vg:26634546"/>
<protein>
    <submittedName>
        <fullName evidence="1">Uncharacterized protein</fullName>
    </submittedName>
</protein>
<proteinExistence type="predicted"/>
<name>A0A0K2QQM2_9CAUD</name>
<evidence type="ECO:0000313" key="1">
    <source>
        <dbReference type="EMBL" id="BAS04877.2"/>
    </source>
</evidence>
<organism evidence="1 2">
    <name type="scientific">Ralstonia phage RSF1</name>
    <dbReference type="NCBI Taxonomy" id="1689679"/>
    <lineage>
        <taxon>Viruses</taxon>
        <taxon>Duplodnaviria</taxon>
        <taxon>Heunggongvirae</taxon>
        <taxon>Uroviricota</taxon>
        <taxon>Caudoviricetes</taxon>
        <taxon>Chimalliviridae</taxon>
        <taxon>Chiangmaivirus</taxon>
        <taxon>Chiangmaivirus RSF1</taxon>
    </lineage>
</organism>